<dbReference type="SUPFAM" id="SSF100879">
    <property type="entry name" value="Lesion bypass DNA polymerase (Y-family), little finger domain"/>
    <property type="match status" value="1"/>
</dbReference>
<dbReference type="PANTHER" id="PTHR11076:SF34">
    <property type="entry name" value="PROTEIN UMUC"/>
    <property type="match status" value="1"/>
</dbReference>
<evidence type="ECO:0000259" key="6">
    <source>
        <dbReference type="PROSITE" id="PS50173"/>
    </source>
</evidence>
<dbReference type="PROSITE" id="PS50173">
    <property type="entry name" value="UMUC"/>
    <property type="match status" value="1"/>
</dbReference>
<accession>H1DHM6</accession>
<dbReference type="GO" id="GO:0009432">
    <property type="term" value="P:SOS response"/>
    <property type="evidence" value="ECO:0007669"/>
    <property type="project" value="UniProtKB-KW"/>
</dbReference>
<sequence>MFLLVDCNNFFASCERVFNPALQNKPIVVLSNNDGCVIARSNEAKKIVKMGDPYFKIKDILQENEVIIFSSNYSLYGDMSRRVMLTLATFVKDLEVYSIDEAFLDLEGFDKHYDLTDYARKIIRITTKNTGIPVSGGIAATKTLAKVANKYAKRYKGYKGICLLDTDTKIQKALKLFEIGDVWGIGYKYDKKLQRYGIKTAWDFINKPESWIRTQMGVVGVRTWKELQGIRCFNLELPHSKKSICTSRSFPIEITDFEILYEAIANFAASCGRKLREQKTCAGTVTVFIHSNFFRDDLSPFYQTRSLQLPVASNASSELIIAAKTILKGIYQKGYAFKKAGVIVSELIKEDEVQGNLFYRIDREREQRLYKVLDMLNRKIAPDALKLAVQGNGKKWALSRKYLSRRYTTSWDDLIEIK</sequence>
<evidence type="ECO:0000256" key="2">
    <source>
        <dbReference type="ARBA" id="ARBA00022763"/>
    </source>
</evidence>
<dbReference type="GO" id="GO:0042276">
    <property type="term" value="P:error-prone translesion synthesis"/>
    <property type="evidence" value="ECO:0007669"/>
    <property type="project" value="TreeGrafter"/>
</dbReference>
<dbReference type="EMBL" id="ADMC01000023">
    <property type="protein sequence ID" value="EHP47155.1"/>
    <property type="molecule type" value="Genomic_DNA"/>
</dbReference>
<dbReference type="GO" id="GO:0006281">
    <property type="term" value="P:DNA repair"/>
    <property type="evidence" value="ECO:0007669"/>
    <property type="project" value="UniProtKB-KW"/>
</dbReference>
<dbReference type="Gene3D" id="3.40.1170.60">
    <property type="match status" value="1"/>
</dbReference>
<dbReference type="InterPro" id="IPR001126">
    <property type="entry name" value="UmuC"/>
</dbReference>
<evidence type="ECO:0000313" key="7">
    <source>
        <dbReference type="EMBL" id="EHP47155.1"/>
    </source>
</evidence>
<gene>
    <name evidence="7" type="ORF">HMPREF9449_01762</name>
</gene>
<dbReference type="PATRIC" id="fig|742817.3.peg.1880"/>
<reference evidence="7 8" key="1">
    <citation type="submission" date="2012-01" db="EMBL/GenBank/DDBJ databases">
        <title>The Genome Sequence of Odoribacter laneus YIT 12061.</title>
        <authorList>
            <consortium name="The Broad Institute Genome Sequencing Platform"/>
            <person name="Earl A."/>
            <person name="Ward D."/>
            <person name="Feldgarden M."/>
            <person name="Gevers D."/>
            <person name="Morotomi M."/>
            <person name="Young S.K."/>
            <person name="Zeng Q."/>
            <person name="Gargeya S."/>
            <person name="Fitzgerald M."/>
            <person name="Haas B."/>
            <person name="Abouelleil A."/>
            <person name="Alvarado L."/>
            <person name="Arachchi H.M."/>
            <person name="Berlin A."/>
            <person name="Chapman S.B."/>
            <person name="Gearin G."/>
            <person name="Goldberg J."/>
            <person name="Griggs A."/>
            <person name="Gujja S."/>
            <person name="Hansen M."/>
            <person name="Heiman D."/>
            <person name="Howarth C."/>
            <person name="Larimer J."/>
            <person name="Lui A."/>
            <person name="MacDonald P.J.P."/>
            <person name="McCowen C."/>
            <person name="Montmayeur A."/>
            <person name="Murphy C."/>
            <person name="Neiman D."/>
            <person name="Pearson M."/>
            <person name="Priest M."/>
            <person name="Roberts A."/>
            <person name="Saif S."/>
            <person name="Shea T."/>
            <person name="Sisk P."/>
            <person name="Stolte C."/>
            <person name="Sykes S."/>
            <person name="Wortman J."/>
            <person name="Nusbaum C."/>
            <person name="Birren B."/>
        </authorList>
    </citation>
    <scope>NUCLEOTIDE SEQUENCE [LARGE SCALE GENOMIC DNA]</scope>
    <source>
        <strain evidence="7 8">YIT 12061</strain>
    </source>
</reference>
<dbReference type="InterPro" id="IPR043128">
    <property type="entry name" value="Rev_trsase/Diguanyl_cyclase"/>
</dbReference>
<dbReference type="Gene3D" id="1.10.150.20">
    <property type="entry name" value="5' to 3' exonuclease, C-terminal subdomain"/>
    <property type="match status" value="1"/>
</dbReference>
<dbReference type="GO" id="GO:0005829">
    <property type="term" value="C:cytosol"/>
    <property type="evidence" value="ECO:0007669"/>
    <property type="project" value="TreeGrafter"/>
</dbReference>
<dbReference type="Pfam" id="PF11799">
    <property type="entry name" value="IMS_C"/>
    <property type="match status" value="1"/>
</dbReference>
<dbReference type="SUPFAM" id="SSF56672">
    <property type="entry name" value="DNA/RNA polymerases"/>
    <property type="match status" value="1"/>
</dbReference>
<keyword evidence="5" id="KW-0742">SOS response</keyword>
<dbReference type="Gene3D" id="3.30.1490.100">
    <property type="entry name" value="DNA polymerase, Y-family, little finger domain"/>
    <property type="match status" value="1"/>
</dbReference>
<evidence type="ECO:0000256" key="4">
    <source>
        <dbReference type="ARBA" id="ARBA00023204"/>
    </source>
</evidence>
<organism evidence="7 8">
    <name type="scientific">Odoribacter laneus YIT 12061</name>
    <dbReference type="NCBI Taxonomy" id="742817"/>
    <lineage>
        <taxon>Bacteria</taxon>
        <taxon>Pseudomonadati</taxon>
        <taxon>Bacteroidota</taxon>
        <taxon>Bacteroidia</taxon>
        <taxon>Bacteroidales</taxon>
        <taxon>Odoribacteraceae</taxon>
        <taxon>Odoribacter</taxon>
    </lineage>
</organism>
<dbReference type="InterPro" id="IPR043502">
    <property type="entry name" value="DNA/RNA_pol_sf"/>
</dbReference>
<keyword evidence="4" id="KW-0234">DNA repair</keyword>
<evidence type="ECO:0000256" key="5">
    <source>
        <dbReference type="ARBA" id="ARBA00023236"/>
    </source>
</evidence>
<dbReference type="HOGENOM" id="CLU_012348_3_0_10"/>
<dbReference type="InterPro" id="IPR025188">
    <property type="entry name" value="DUF4113"/>
</dbReference>
<evidence type="ECO:0000313" key="8">
    <source>
        <dbReference type="Proteomes" id="UP000004892"/>
    </source>
</evidence>
<dbReference type="CDD" id="cd01700">
    <property type="entry name" value="PolY_Pol_V_umuC"/>
    <property type="match status" value="1"/>
</dbReference>
<proteinExistence type="inferred from homology"/>
<feature type="domain" description="UmuC" evidence="6">
    <location>
        <begin position="2"/>
        <end position="186"/>
    </location>
</feature>
<dbReference type="PANTHER" id="PTHR11076">
    <property type="entry name" value="DNA REPAIR POLYMERASE UMUC / TRANSFERASE FAMILY MEMBER"/>
    <property type="match status" value="1"/>
</dbReference>
<dbReference type="Pfam" id="PF00817">
    <property type="entry name" value="IMS"/>
    <property type="match status" value="1"/>
</dbReference>
<dbReference type="AlphaFoldDB" id="H1DHM6"/>
<dbReference type="RefSeq" id="WP_009136910.1">
    <property type="nucleotide sequence ID" value="NZ_JH594596.1"/>
</dbReference>
<dbReference type="eggNOG" id="COG0389">
    <property type="taxonomic scope" value="Bacteria"/>
</dbReference>
<evidence type="ECO:0000256" key="1">
    <source>
        <dbReference type="ARBA" id="ARBA00010945"/>
    </source>
</evidence>
<dbReference type="InterPro" id="IPR017961">
    <property type="entry name" value="DNA_pol_Y-fam_little_finger"/>
</dbReference>
<keyword evidence="8" id="KW-1185">Reference proteome</keyword>
<dbReference type="InterPro" id="IPR036775">
    <property type="entry name" value="DNA_pol_Y-fam_lit_finger_sf"/>
</dbReference>
<dbReference type="STRING" id="742817.HMPREF9449_01762"/>
<comment type="caution">
    <text evidence="7">The sequence shown here is derived from an EMBL/GenBank/DDBJ whole genome shotgun (WGS) entry which is preliminary data.</text>
</comment>
<dbReference type="Pfam" id="PF13438">
    <property type="entry name" value="DUF4113"/>
    <property type="match status" value="1"/>
</dbReference>
<dbReference type="Proteomes" id="UP000004892">
    <property type="component" value="Unassembled WGS sequence"/>
</dbReference>
<dbReference type="GO" id="GO:0003684">
    <property type="term" value="F:damaged DNA binding"/>
    <property type="evidence" value="ECO:0007669"/>
    <property type="project" value="InterPro"/>
</dbReference>
<dbReference type="GeneID" id="98069327"/>
<name>H1DHM6_9BACT</name>
<comment type="similarity">
    <text evidence="1">Belongs to the DNA polymerase type-Y family.</text>
</comment>
<evidence type="ECO:0000256" key="3">
    <source>
        <dbReference type="ARBA" id="ARBA00023199"/>
    </source>
</evidence>
<dbReference type="GO" id="GO:0003887">
    <property type="term" value="F:DNA-directed DNA polymerase activity"/>
    <property type="evidence" value="ECO:0007669"/>
    <property type="project" value="TreeGrafter"/>
</dbReference>
<keyword evidence="2" id="KW-0227">DNA damage</keyword>
<keyword evidence="3" id="KW-0741">SOS mutagenesis</keyword>
<dbReference type="InterPro" id="IPR050116">
    <property type="entry name" value="DNA_polymerase-Y"/>
</dbReference>
<protein>
    <recommendedName>
        <fullName evidence="6">UmuC domain-containing protein</fullName>
    </recommendedName>
</protein>
<dbReference type="Gene3D" id="3.30.70.270">
    <property type="match status" value="1"/>
</dbReference>